<dbReference type="KEGG" id="scn:Solca_2492"/>
<evidence type="ECO:0000313" key="1">
    <source>
        <dbReference type="EMBL" id="AFD07527.1"/>
    </source>
</evidence>
<dbReference type="EMBL" id="CP003349">
    <property type="protein sequence ID" value="AFD07527.1"/>
    <property type="molecule type" value="Genomic_DNA"/>
</dbReference>
<dbReference type="AlphaFoldDB" id="H8KUP3"/>
<keyword evidence="2" id="KW-1185">Reference proteome</keyword>
<accession>H8KUP3</accession>
<name>H8KUP3_SOLCM</name>
<dbReference type="eggNOG" id="ENOG5034B3F">
    <property type="taxonomic scope" value="Bacteria"/>
</dbReference>
<dbReference type="HOGENOM" id="CLU_2586010_0_0_10"/>
<evidence type="ECO:0000313" key="2">
    <source>
        <dbReference type="Proteomes" id="UP000007590"/>
    </source>
</evidence>
<dbReference type="STRING" id="929556.Solca_2492"/>
<sequence>MKEVFIKKYWKEGDVLFYLHFQNGVAIRQIEITSNAKLFLTSSSPQKDNSMLYDQSIDELDLEETDFITEDHFNKIWNER</sequence>
<dbReference type="OrthoDB" id="1263828at2"/>
<dbReference type="RefSeq" id="WP_014680754.1">
    <property type="nucleotide sequence ID" value="NC_017770.1"/>
</dbReference>
<gene>
    <name evidence="1" type="ordered locus">Solca_2492</name>
</gene>
<organism evidence="1 2">
    <name type="scientific">Solitalea canadensis (strain ATCC 29591 / DSM 3403 / JCM 21819 / LMG 8368 / NBRC 15130 / NCIMB 12057 / USAM 9D)</name>
    <name type="common">Flexibacter canadensis</name>
    <dbReference type="NCBI Taxonomy" id="929556"/>
    <lineage>
        <taxon>Bacteria</taxon>
        <taxon>Pseudomonadati</taxon>
        <taxon>Bacteroidota</taxon>
        <taxon>Sphingobacteriia</taxon>
        <taxon>Sphingobacteriales</taxon>
        <taxon>Sphingobacteriaceae</taxon>
        <taxon>Solitalea</taxon>
    </lineage>
</organism>
<dbReference type="Proteomes" id="UP000007590">
    <property type="component" value="Chromosome"/>
</dbReference>
<protein>
    <submittedName>
        <fullName evidence="1">Uncharacterized protein</fullName>
    </submittedName>
</protein>
<reference evidence="1" key="1">
    <citation type="submission" date="2012-02" db="EMBL/GenBank/DDBJ databases">
        <title>The complete genome of Solitalea canadensis DSM 3403.</title>
        <authorList>
            <consortium name="US DOE Joint Genome Institute (JGI-PGF)"/>
            <person name="Lucas S."/>
            <person name="Copeland A."/>
            <person name="Lapidus A."/>
            <person name="Glavina del Rio T."/>
            <person name="Dalin E."/>
            <person name="Tice H."/>
            <person name="Bruce D."/>
            <person name="Goodwin L."/>
            <person name="Pitluck S."/>
            <person name="Peters L."/>
            <person name="Ovchinnikova G."/>
            <person name="Lu M."/>
            <person name="Kyrpides N."/>
            <person name="Mavromatis K."/>
            <person name="Ivanova N."/>
            <person name="Brettin T."/>
            <person name="Detter J.C."/>
            <person name="Han C."/>
            <person name="Larimer F."/>
            <person name="Land M."/>
            <person name="Hauser L."/>
            <person name="Markowitz V."/>
            <person name="Cheng J.-F."/>
            <person name="Hugenholtz P."/>
            <person name="Woyke T."/>
            <person name="Wu D."/>
            <person name="Spring S."/>
            <person name="Schroeder M."/>
            <person name="Kopitz M."/>
            <person name="Brambilla E."/>
            <person name="Klenk H.-P."/>
            <person name="Eisen J.A."/>
        </authorList>
    </citation>
    <scope>NUCLEOTIDE SEQUENCE</scope>
    <source>
        <strain evidence="1">DSM 3403</strain>
    </source>
</reference>
<proteinExistence type="predicted"/>